<keyword evidence="3" id="KW-1185">Reference proteome</keyword>
<dbReference type="OrthoDB" id="5371510at2759"/>
<comment type="caution">
    <text evidence="2">The sequence shown here is derived from an EMBL/GenBank/DDBJ whole genome shotgun (WGS) entry which is preliminary data.</text>
</comment>
<evidence type="ECO:0000313" key="3">
    <source>
        <dbReference type="Proteomes" id="UP000027238"/>
    </source>
</evidence>
<name>A0A066XS62_COLSU</name>
<dbReference type="eggNOG" id="ENOG502S984">
    <property type="taxonomic scope" value="Eukaryota"/>
</dbReference>
<feature type="compositionally biased region" description="Acidic residues" evidence="1">
    <location>
        <begin position="840"/>
        <end position="850"/>
    </location>
</feature>
<feature type="region of interest" description="Disordered" evidence="1">
    <location>
        <begin position="228"/>
        <end position="251"/>
    </location>
</feature>
<dbReference type="OMA" id="TELSCPM"/>
<gene>
    <name evidence="2" type="ORF">CSUB01_01995</name>
</gene>
<proteinExistence type="predicted"/>
<accession>A0A066XS62</accession>
<feature type="compositionally biased region" description="Acidic residues" evidence="1">
    <location>
        <begin position="900"/>
        <end position="909"/>
    </location>
</feature>
<feature type="compositionally biased region" description="Polar residues" evidence="1">
    <location>
        <begin position="235"/>
        <end position="245"/>
    </location>
</feature>
<protein>
    <submittedName>
        <fullName evidence="2">Uncharacterized protein</fullName>
    </submittedName>
</protein>
<organism evidence="2 3">
    <name type="scientific">Colletotrichum sublineola</name>
    <name type="common">Sorghum anthracnose fungus</name>
    <dbReference type="NCBI Taxonomy" id="1173701"/>
    <lineage>
        <taxon>Eukaryota</taxon>
        <taxon>Fungi</taxon>
        <taxon>Dikarya</taxon>
        <taxon>Ascomycota</taxon>
        <taxon>Pezizomycotina</taxon>
        <taxon>Sordariomycetes</taxon>
        <taxon>Hypocreomycetidae</taxon>
        <taxon>Glomerellales</taxon>
        <taxon>Glomerellaceae</taxon>
        <taxon>Colletotrichum</taxon>
        <taxon>Colletotrichum graminicola species complex</taxon>
    </lineage>
</organism>
<dbReference type="EMBL" id="JMSE01000328">
    <property type="protein sequence ID" value="KDN70554.1"/>
    <property type="molecule type" value="Genomic_DNA"/>
</dbReference>
<sequence length="909" mass="101208">MDTQQDDIPYLPLAQGWWEDALEDEPASAQHHSTPADGNSLETIHLTEPAVPVPETRTFTYQYLQTPRRDMTYSEERHYSQFILHDIQGELCKGDTLVFVDFPTPSDSSAGIDCYLHAWNSVHFRMHSQKLLDTGSSKFSEMLNPTYQFRVQRRRKLVNKLPEGVKYVLDLTPPSEGDELVFQMTEVSLTPGIIKWWTAYDKHGVDAYVVSGHDDVCSCWRGMIPKRADDPTVTDGKNSTTNAGNDQKEKRDPVVLDYETKWAIAESLQDHNMPQNARLKQRAYTSNMGLAAKVLEKKSKGDFTSELGPTYRQIPDYCPVRHRVAMLRLMCIIAGKGIIVDSAPLVWTLVAVAKIFDCTSVLRDPVLQWIMSPNNTVFIEVLPEESLQIGVALKLDKITRSAFQILVNELALEEAAGPNGTPKAAAYTVFGRKRHDPGDDLNNLIQHAARAMVERVSGFVNQLVSATIFDDMQNAEWLRLQKLIGVLSSYPDDILFQSAKDSALSLADFLRRTWNDNVVHPLFQKPLSSVLLRNADDHRATYVDARHFEPLEAVYCRFNNVQKALCSFMYNAVSLQWPNTACAFSTGFQRQHLERLAKYLRIALEELVRNNPDLGRDPAWRAIFNVPQSDFPAISANDFSKSIYDEPRSTFDFRTFEVPVHYFLGPFCQEGTRSDFDIKMNVTPHLLLNLHHNELKFLPLWAGGNDDGTGGVFEHSLPPADYGPAGPGPAYHTGVTIPSDASSTSGSVSSVMRHLRLEGGSTVGPRSIDVQDGISTIFNRTRVVADDRSIRTESFRDGESEYDNARYAVPADGQSIADAVSAAVLDESSDRSDSGASANFEEEDDTDEAMTEIGPDESRSREETPEYVAVSSGAREMPTPGGGQSSTTPSAEVAPSSSLLDDDDDLVMV</sequence>
<evidence type="ECO:0000313" key="2">
    <source>
        <dbReference type="EMBL" id="KDN70554.1"/>
    </source>
</evidence>
<dbReference type="AlphaFoldDB" id="A0A066XS62"/>
<dbReference type="HOGENOM" id="CLU_013726_0_0_1"/>
<evidence type="ECO:0000256" key="1">
    <source>
        <dbReference type="SAM" id="MobiDB-lite"/>
    </source>
</evidence>
<dbReference type="Proteomes" id="UP000027238">
    <property type="component" value="Unassembled WGS sequence"/>
</dbReference>
<feature type="region of interest" description="Disordered" evidence="1">
    <location>
        <begin position="825"/>
        <end position="909"/>
    </location>
</feature>
<reference evidence="3" key="1">
    <citation type="journal article" date="2014" name="Genome Announc.">
        <title>Draft genome sequence of Colletotrichum sublineola, a destructive pathogen of cultivated sorghum.</title>
        <authorList>
            <person name="Baroncelli R."/>
            <person name="Sanz-Martin J.M."/>
            <person name="Rech G.E."/>
            <person name="Sukno S.A."/>
            <person name="Thon M.R."/>
        </authorList>
    </citation>
    <scope>NUCLEOTIDE SEQUENCE [LARGE SCALE GENOMIC DNA]</scope>
    <source>
        <strain evidence="3">TX430BB</strain>
    </source>
</reference>